<feature type="domain" description="ABC transporter" evidence="10">
    <location>
        <begin position="355"/>
        <end position="599"/>
    </location>
</feature>
<dbReference type="KEGG" id="cga:Celgi_2137"/>
<feature type="transmembrane region" description="Helical" evidence="9">
    <location>
        <begin position="66"/>
        <end position="86"/>
    </location>
</feature>
<reference evidence="13" key="1">
    <citation type="submission" date="2011-04" db="EMBL/GenBank/DDBJ databases">
        <title>Complete sequence of Cellvibrio gilvus ATCC 13127.</title>
        <authorList>
            <person name="Lucas S."/>
            <person name="Han J."/>
            <person name="Lapidus A."/>
            <person name="Cheng J.-F."/>
            <person name="Goodwin L."/>
            <person name="Pitluck S."/>
            <person name="Peters L."/>
            <person name="Munk A."/>
            <person name="Detter J.C."/>
            <person name="Han C."/>
            <person name="Tapia R."/>
            <person name="Land M."/>
            <person name="Hauser L."/>
            <person name="Kyrpides N."/>
            <person name="Ivanova N."/>
            <person name="Ovchinnikova G."/>
            <person name="Pagani I."/>
            <person name="Mead D."/>
            <person name="Brumm P."/>
            <person name="Woyke T."/>
        </authorList>
    </citation>
    <scope>NUCLEOTIDE SEQUENCE [LARGE SCALE GENOMIC DNA]</scope>
    <source>
        <strain evidence="13">ATCC 13127 / NRRL B-14078</strain>
    </source>
</reference>
<dbReference type="InterPro" id="IPR027417">
    <property type="entry name" value="P-loop_NTPase"/>
</dbReference>
<keyword evidence="7 9" id="KW-1133">Transmembrane helix</keyword>
<dbReference type="EMBL" id="CP002665">
    <property type="protein sequence ID" value="AEI12637.1"/>
    <property type="molecule type" value="Genomic_DNA"/>
</dbReference>
<dbReference type="GO" id="GO:0005524">
    <property type="term" value="F:ATP binding"/>
    <property type="evidence" value="ECO:0007669"/>
    <property type="project" value="UniProtKB-KW"/>
</dbReference>
<dbReference type="InterPro" id="IPR003439">
    <property type="entry name" value="ABC_transporter-like_ATP-bd"/>
</dbReference>
<evidence type="ECO:0000256" key="1">
    <source>
        <dbReference type="ARBA" id="ARBA00004651"/>
    </source>
</evidence>
<dbReference type="PROSITE" id="PS50893">
    <property type="entry name" value="ABC_TRANSPORTER_2"/>
    <property type="match status" value="1"/>
</dbReference>
<dbReference type="SMART" id="SM00382">
    <property type="entry name" value="AAA"/>
    <property type="match status" value="1"/>
</dbReference>
<organism evidence="12 13">
    <name type="scientific">Cellulomonas gilvus (strain ATCC 13127 / NRRL B-14078)</name>
    <name type="common">Cellvibrio gilvus</name>
    <dbReference type="NCBI Taxonomy" id="593907"/>
    <lineage>
        <taxon>Bacteria</taxon>
        <taxon>Bacillati</taxon>
        <taxon>Actinomycetota</taxon>
        <taxon>Actinomycetes</taxon>
        <taxon>Micrococcales</taxon>
        <taxon>Cellulomonadaceae</taxon>
        <taxon>Cellulomonas</taxon>
    </lineage>
</organism>
<accession>F8A073</accession>
<evidence type="ECO:0000313" key="12">
    <source>
        <dbReference type="EMBL" id="AEI12637.1"/>
    </source>
</evidence>
<evidence type="ECO:0000256" key="8">
    <source>
        <dbReference type="ARBA" id="ARBA00023136"/>
    </source>
</evidence>
<evidence type="ECO:0000256" key="2">
    <source>
        <dbReference type="ARBA" id="ARBA00022448"/>
    </source>
</evidence>
<evidence type="ECO:0000259" key="11">
    <source>
        <dbReference type="PROSITE" id="PS50929"/>
    </source>
</evidence>
<feature type="transmembrane region" description="Helical" evidence="9">
    <location>
        <begin position="25"/>
        <end position="46"/>
    </location>
</feature>
<comment type="subcellular location">
    <subcellularLocation>
        <location evidence="1">Cell membrane</location>
        <topology evidence="1">Multi-pass membrane protein</topology>
    </subcellularLocation>
</comment>
<dbReference type="InterPro" id="IPR039421">
    <property type="entry name" value="Type_1_exporter"/>
</dbReference>
<evidence type="ECO:0000259" key="10">
    <source>
        <dbReference type="PROSITE" id="PS50893"/>
    </source>
</evidence>
<evidence type="ECO:0000256" key="7">
    <source>
        <dbReference type="ARBA" id="ARBA00022989"/>
    </source>
</evidence>
<name>F8A073_CELGA</name>
<feature type="transmembrane region" description="Helical" evidence="9">
    <location>
        <begin position="141"/>
        <end position="165"/>
    </location>
</feature>
<evidence type="ECO:0000256" key="4">
    <source>
        <dbReference type="ARBA" id="ARBA00022692"/>
    </source>
</evidence>
<evidence type="ECO:0000313" key="13">
    <source>
        <dbReference type="Proteomes" id="UP000000485"/>
    </source>
</evidence>
<dbReference type="InterPro" id="IPR036640">
    <property type="entry name" value="ABC1_TM_sf"/>
</dbReference>
<dbReference type="PANTHER" id="PTHR43394:SF1">
    <property type="entry name" value="ATP-BINDING CASSETTE SUB-FAMILY B MEMBER 10, MITOCHONDRIAL"/>
    <property type="match status" value="1"/>
</dbReference>
<evidence type="ECO:0000256" key="6">
    <source>
        <dbReference type="ARBA" id="ARBA00022840"/>
    </source>
</evidence>
<dbReference type="InterPro" id="IPR003593">
    <property type="entry name" value="AAA+_ATPase"/>
</dbReference>
<feature type="transmembrane region" description="Helical" evidence="9">
    <location>
        <begin position="256"/>
        <end position="276"/>
    </location>
</feature>
<keyword evidence="13" id="KW-1185">Reference proteome</keyword>
<feature type="domain" description="ABC transmembrane type-1" evidence="11">
    <location>
        <begin position="30"/>
        <end position="313"/>
    </location>
</feature>
<dbReference type="eggNOG" id="COG1132">
    <property type="taxonomic scope" value="Bacteria"/>
</dbReference>
<evidence type="ECO:0000256" key="9">
    <source>
        <dbReference type="SAM" id="Phobius"/>
    </source>
</evidence>
<dbReference type="GO" id="GO:0005886">
    <property type="term" value="C:plasma membrane"/>
    <property type="evidence" value="ECO:0007669"/>
    <property type="project" value="UniProtKB-SubCell"/>
</dbReference>
<feature type="transmembrane region" description="Helical" evidence="9">
    <location>
        <begin position="171"/>
        <end position="188"/>
    </location>
</feature>
<dbReference type="InterPro" id="IPR017871">
    <property type="entry name" value="ABC_transporter-like_CS"/>
</dbReference>
<keyword evidence="2" id="KW-0813">Transport</keyword>
<dbReference type="Gene3D" id="1.20.1560.10">
    <property type="entry name" value="ABC transporter type 1, transmembrane domain"/>
    <property type="match status" value="1"/>
</dbReference>
<dbReference type="GO" id="GO:0015421">
    <property type="term" value="F:ABC-type oligopeptide transporter activity"/>
    <property type="evidence" value="ECO:0007669"/>
    <property type="project" value="TreeGrafter"/>
</dbReference>
<protein>
    <submittedName>
        <fullName evidence="12">ABC transporter related protein</fullName>
    </submittedName>
</protein>
<dbReference type="FunFam" id="3.40.50.300:FF:000854">
    <property type="entry name" value="Multidrug ABC transporter ATP-binding protein"/>
    <property type="match status" value="1"/>
</dbReference>
<keyword evidence="6" id="KW-0067">ATP-binding</keyword>
<dbReference type="GO" id="GO:0016887">
    <property type="term" value="F:ATP hydrolysis activity"/>
    <property type="evidence" value="ECO:0007669"/>
    <property type="project" value="InterPro"/>
</dbReference>
<dbReference type="PANTHER" id="PTHR43394">
    <property type="entry name" value="ATP-DEPENDENT PERMEASE MDL1, MITOCHONDRIAL"/>
    <property type="match status" value="1"/>
</dbReference>
<dbReference type="PROSITE" id="PS00211">
    <property type="entry name" value="ABC_TRANSPORTER_1"/>
    <property type="match status" value="1"/>
</dbReference>
<keyword evidence="4 9" id="KW-0812">Transmembrane</keyword>
<dbReference type="STRING" id="593907.Celgi_2137"/>
<keyword evidence="8 9" id="KW-0472">Membrane</keyword>
<evidence type="ECO:0000256" key="3">
    <source>
        <dbReference type="ARBA" id="ARBA00022475"/>
    </source>
</evidence>
<dbReference type="Pfam" id="PF00664">
    <property type="entry name" value="ABC_membrane"/>
    <property type="match status" value="1"/>
</dbReference>
<dbReference type="HOGENOM" id="CLU_000604_84_3_11"/>
<gene>
    <name evidence="12" type="ordered locus">Celgi_2137</name>
</gene>
<dbReference type="CDD" id="cd18543">
    <property type="entry name" value="ABC_6TM_Rv0194_D1_like"/>
    <property type="match status" value="1"/>
</dbReference>
<dbReference type="InterPro" id="IPR011527">
    <property type="entry name" value="ABC1_TM_dom"/>
</dbReference>
<dbReference type="Pfam" id="PF00005">
    <property type="entry name" value="ABC_tran"/>
    <property type="match status" value="1"/>
</dbReference>
<evidence type="ECO:0000256" key="5">
    <source>
        <dbReference type="ARBA" id="ARBA00022741"/>
    </source>
</evidence>
<dbReference type="AlphaFoldDB" id="F8A073"/>
<dbReference type="Gene3D" id="3.40.50.300">
    <property type="entry name" value="P-loop containing nucleotide triphosphate hydrolases"/>
    <property type="match status" value="1"/>
</dbReference>
<sequence>MPPENRATPSTTRVMLRLVRWARPALPRIVLGGLTALGASLLALAVPQVLRSVVNGPLLTDGSRTAVVEAAGLVLLLGLLESFLVWSRRALVLDPGTEAELAMRRDLFARLLDLPVEFHDRWSGGQLLSRSMSDLSTVRRWMVFGLVMLCVSATTMVVGIGLMIATAPVLGLVYLVGAVPMVWLGFRFRQGYKAVARKARDQAGDLATLVEESVHGIRVLKGFGRGQDAAGDFEAQAALLRDSEVHKARTQARVTLALGAIPEAILAVSLAVGVPLAASGRLSVGALVAYFATAAIVNGPVERLGQFLAMTLDARAATERYLQVMDTTPTVADPADPVPLPARPDGGSLVELRGVRFAHPVRRGHAGTPAEAPVEVLSGVDLTLEPGRTTALVGLTGSGKTTLLQLVPRLYDATAGQVLVDGVDVRDVRRRELREAVAIAFEDPILFSASVRENVLLGVPADLPDDAADALLRESLDVARADFVDDLPDGVATVIGEEGLSLSGGQRQRVALARAIAVRPRVLLLDDPLSALDVATEAQVTARLRDALAGTTTLVVAHRPSTVALADRVAVLEDGRITGVGTHEHLLATHAHYRYVLTAERDRPRGETDVDGTVDVAEQDLLEVRACDESAEVTP</sequence>
<dbReference type="PROSITE" id="PS50929">
    <property type="entry name" value="ABC_TM1F"/>
    <property type="match status" value="1"/>
</dbReference>
<dbReference type="SUPFAM" id="SSF90123">
    <property type="entry name" value="ABC transporter transmembrane region"/>
    <property type="match status" value="1"/>
</dbReference>
<keyword evidence="5" id="KW-0547">Nucleotide-binding</keyword>
<keyword evidence="3" id="KW-1003">Cell membrane</keyword>
<dbReference type="Proteomes" id="UP000000485">
    <property type="component" value="Chromosome"/>
</dbReference>
<proteinExistence type="predicted"/>
<dbReference type="SUPFAM" id="SSF52540">
    <property type="entry name" value="P-loop containing nucleoside triphosphate hydrolases"/>
    <property type="match status" value="1"/>
</dbReference>